<dbReference type="AlphaFoldDB" id="A0A7M7QAF0"/>
<keyword evidence="2" id="KW-1185">Reference proteome</keyword>
<dbReference type="RefSeq" id="XP_031782946.1">
    <property type="nucleotide sequence ID" value="XM_031927086.1"/>
</dbReference>
<name>A0A7M7QAF0_NASVI</name>
<organism evidence="1 2">
    <name type="scientific">Nasonia vitripennis</name>
    <name type="common">Parasitic wasp</name>
    <dbReference type="NCBI Taxonomy" id="7425"/>
    <lineage>
        <taxon>Eukaryota</taxon>
        <taxon>Metazoa</taxon>
        <taxon>Ecdysozoa</taxon>
        <taxon>Arthropoda</taxon>
        <taxon>Hexapoda</taxon>
        <taxon>Insecta</taxon>
        <taxon>Pterygota</taxon>
        <taxon>Neoptera</taxon>
        <taxon>Endopterygota</taxon>
        <taxon>Hymenoptera</taxon>
        <taxon>Apocrita</taxon>
        <taxon>Proctotrupomorpha</taxon>
        <taxon>Chalcidoidea</taxon>
        <taxon>Pteromalidae</taxon>
        <taxon>Pteromalinae</taxon>
        <taxon>Nasonia</taxon>
    </lineage>
</organism>
<evidence type="ECO:0000313" key="1">
    <source>
        <dbReference type="EnsemblMetazoa" id="XP_031782946"/>
    </source>
</evidence>
<dbReference type="GeneID" id="116416862"/>
<dbReference type="InParanoid" id="A0A7M7QAF0"/>
<proteinExistence type="predicted"/>
<dbReference type="Proteomes" id="UP000002358">
    <property type="component" value="Unassembled WGS sequence"/>
</dbReference>
<protein>
    <submittedName>
        <fullName evidence="1">Uncharacterized protein</fullName>
    </submittedName>
</protein>
<reference evidence="1" key="1">
    <citation type="submission" date="2021-01" db="UniProtKB">
        <authorList>
            <consortium name="EnsemblMetazoa"/>
        </authorList>
    </citation>
    <scope>IDENTIFICATION</scope>
</reference>
<dbReference type="OrthoDB" id="7693491at2759"/>
<dbReference type="EnsemblMetazoa" id="XM_031927086">
    <property type="protein sequence ID" value="XP_031782946"/>
    <property type="gene ID" value="LOC116416862"/>
</dbReference>
<accession>A0A7M7QAF0</accession>
<dbReference type="KEGG" id="nvi:116416862"/>
<evidence type="ECO:0000313" key="2">
    <source>
        <dbReference type="Proteomes" id="UP000002358"/>
    </source>
</evidence>
<sequence>MTAMCEYKKMFQNTILKYPEENVYIVDIQGFQRIAADTFIFKEISFLNIRKTALPTAYLFKSPMPWEELTEEEKCMIHWLEKSHHGIEWNSGDIPYHRLQHVLQIFTRDVKKIFVKGEQKALWLKNYLPNTLICNVEDLGCPPLENIKSNKNYFCLYHHLSIRRKPSCVVHNALSIRAWLLNYLSEKFSQDEVDNY</sequence>